<comment type="caution">
    <text evidence="2">The sequence shown here is derived from an EMBL/GenBank/DDBJ whole genome shotgun (WGS) entry which is preliminary data.</text>
</comment>
<accession>A0ABC8TY30</accession>
<feature type="compositionally biased region" description="Basic and acidic residues" evidence="1">
    <location>
        <begin position="36"/>
        <end position="47"/>
    </location>
</feature>
<proteinExistence type="predicted"/>
<keyword evidence="3" id="KW-1185">Reference proteome</keyword>
<evidence type="ECO:0000313" key="2">
    <source>
        <dbReference type="EMBL" id="CAK9172453.1"/>
    </source>
</evidence>
<reference evidence="2 3" key="1">
    <citation type="submission" date="2024-02" db="EMBL/GenBank/DDBJ databases">
        <authorList>
            <person name="Vignale AGUSTIN F."/>
            <person name="Sosa J E."/>
            <person name="Modenutti C."/>
        </authorList>
    </citation>
    <scope>NUCLEOTIDE SEQUENCE [LARGE SCALE GENOMIC DNA]</scope>
</reference>
<organism evidence="2 3">
    <name type="scientific">Ilex paraguariensis</name>
    <name type="common">yerba mate</name>
    <dbReference type="NCBI Taxonomy" id="185542"/>
    <lineage>
        <taxon>Eukaryota</taxon>
        <taxon>Viridiplantae</taxon>
        <taxon>Streptophyta</taxon>
        <taxon>Embryophyta</taxon>
        <taxon>Tracheophyta</taxon>
        <taxon>Spermatophyta</taxon>
        <taxon>Magnoliopsida</taxon>
        <taxon>eudicotyledons</taxon>
        <taxon>Gunneridae</taxon>
        <taxon>Pentapetalae</taxon>
        <taxon>asterids</taxon>
        <taxon>campanulids</taxon>
        <taxon>Aquifoliales</taxon>
        <taxon>Aquifoliaceae</taxon>
        <taxon>Ilex</taxon>
    </lineage>
</organism>
<dbReference type="AlphaFoldDB" id="A0ABC8TY30"/>
<evidence type="ECO:0000256" key="1">
    <source>
        <dbReference type="SAM" id="MobiDB-lite"/>
    </source>
</evidence>
<protein>
    <submittedName>
        <fullName evidence="2">Uncharacterized protein</fullName>
    </submittedName>
</protein>
<name>A0ABC8TY30_9AQUA</name>
<dbReference type="Proteomes" id="UP001642360">
    <property type="component" value="Unassembled WGS sequence"/>
</dbReference>
<sequence>MSVIEPEIEEREIEDKFVKHSKDADEEQLAKTAMVEQDHAEQKEKSSSKKQKSHKSRDVANKKVKGEMWMIELRCEKSWEKKKNQKSFFVEAHVGRFAGEYKWILFIQLFQKAATLLTKFMLKVTI</sequence>
<gene>
    <name evidence="2" type="ORF">ILEXP_LOCUS42109</name>
</gene>
<dbReference type="EMBL" id="CAUOFW020006002">
    <property type="protein sequence ID" value="CAK9172453.1"/>
    <property type="molecule type" value="Genomic_DNA"/>
</dbReference>
<feature type="region of interest" description="Disordered" evidence="1">
    <location>
        <begin position="15"/>
        <end position="61"/>
    </location>
</feature>
<evidence type="ECO:0000313" key="3">
    <source>
        <dbReference type="Proteomes" id="UP001642360"/>
    </source>
</evidence>